<dbReference type="EMBL" id="LFBV01000012">
    <property type="protein sequence ID" value="OKH90465.1"/>
    <property type="molecule type" value="Genomic_DNA"/>
</dbReference>
<dbReference type="AlphaFoldDB" id="A0A1Q4UY41"/>
<dbReference type="Proteomes" id="UP000186455">
    <property type="component" value="Unassembled WGS sequence"/>
</dbReference>
<accession>A0A1Q4UY41</accession>
<gene>
    <name evidence="1" type="ORF">AB852_35450</name>
</gene>
<protein>
    <submittedName>
        <fullName evidence="1">Uncharacterized protein</fullName>
    </submittedName>
</protein>
<sequence>MTLPQEHVNAVFSLVSGAVPPLYREHPPYVTRTGTLVLSVWYHDAVYIVHVDEEQKSAEIDGYWGGRQLHVGAPASPEQLTALVSRWGDVHANLKARGWKAV</sequence>
<dbReference type="STRING" id="1048205.AB852_35450"/>
<evidence type="ECO:0000313" key="2">
    <source>
        <dbReference type="Proteomes" id="UP000186455"/>
    </source>
</evidence>
<proteinExistence type="predicted"/>
<name>A0A1Q4UY41_9ACTN</name>
<comment type="caution">
    <text evidence="1">The sequence shown here is derived from an EMBL/GenBank/DDBJ whole genome shotgun (WGS) entry which is preliminary data.</text>
</comment>
<keyword evidence="2" id="KW-1185">Reference proteome</keyword>
<evidence type="ECO:0000313" key="1">
    <source>
        <dbReference type="EMBL" id="OKH90465.1"/>
    </source>
</evidence>
<reference evidence="1 2" key="1">
    <citation type="submission" date="2015-06" db="EMBL/GenBank/DDBJ databases">
        <title>Cloning and characterization of the uncialamcin biosynthetic gene cluster.</title>
        <authorList>
            <person name="Yan X."/>
            <person name="Huang T."/>
            <person name="Ge H."/>
            <person name="Shen B."/>
        </authorList>
    </citation>
    <scope>NUCLEOTIDE SEQUENCE [LARGE SCALE GENOMIC DNA]</scope>
    <source>
        <strain evidence="1 2">DCA2648</strain>
    </source>
</reference>
<organism evidence="1 2">
    <name type="scientific">Streptomyces uncialis</name>
    <dbReference type="NCBI Taxonomy" id="1048205"/>
    <lineage>
        <taxon>Bacteria</taxon>
        <taxon>Bacillati</taxon>
        <taxon>Actinomycetota</taxon>
        <taxon>Actinomycetes</taxon>
        <taxon>Kitasatosporales</taxon>
        <taxon>Streptomycetaceae</taxon>
        <taxon>Streptomyces</taxon>
    </lineage>
</organism>